<feature type="domain" description="Peptidase A2" evidence="15">
    <location>
        <begin position="25"/>
        <end position="96"/>
    </location>
</feature>
<dbReference type="Pfam" id="PF00075">
    <property type="entry name" value="RNase_H"/>
    <property type="match status" value="1"/>
</dbReference>
<dbReference type="Gene3D" id="2.30.30.850">
    <property type="match status" value="1"/>
</dbReference>
<organism evidence="19 20">
    <name type="scientific">Callithrix jacchus</name>
    <name type="common">White-tufted-ear marmoset</name>
    <name type="synonym">Simia Jacchus</name>
    <dbReference type="NCBI Taxonomy" id="9483"/>
    <lineage>
        <taxon>Eukaryota</taxon>
        <taxon>Metazoa</taxon>
        <taxon>Chordata</taxon>
        <taxon>Craniata</taxon>
        <taxon>Vertebrata</taxon>
        <taxon>Euteleostomi</taxon>
        <taxon>Mammalia</taxon>
        <taxon>Eutheria</taxon>
        <taxon>Euarchontoglires</taxon>
        <taxon>Primates</taxon>
        <taxon>Haplorrhini</taxon>
        <taxon>Platyrrhini</taxon>
        <taxon>Cebidae</taxon>
        <taxon>Callitrichinae</taxon>
        <taxon>Callithrix</taxon>
        <taxon>Callithrix</taxon>
    </lineage>
</organism>
<evidence type="ECO:0000259" key="17">
    <source>
        <dbReference type="PROSITE" id="PS50879"/>
    </source>
</evidence>
<dbReference type="EC" id="2.7.7.49" evidence="3"/>
<dbReference type="CDD" id="cd09273">
    <property type="entry name" value="RNase_HI_RT_Bel"/>
    <property type="match status" value="1"/>
</dbReference>
<dbReference type="PROSITE" id="PS50879">
    <property type="entry name" value="RNASE_H_1"/>
    <property type="match status" value="1"/>
</dbReference>
<dbReference type="InterPro" id="IPR001995">
    <property type="entry name" value="Peptidase_A2_cat"/>
</dbReference>
<keyword evidence="11" id="KW-0694">RNA-binding</keyword>
<dbReference type="STRING" id="9483.ENSCJAP00000078432"/>
<feature type="domain" description="RNase H type-1" evidence="17">
    <location>
        <begin position="622"/>
        <end position="769"/>
    </location>
</feature>
<evidence type="ECO:0000256" key="13">
    <source>
        <dbReference type="ARBA" id="ARBA00022918"/>
    </source>
</evidence>
<evidence type="ECO:0000313" key="20">
    <source>
        <dbReference type="Proteomes" id="UP000008225"/>
    </source>
</evidence>
<feature type="domain" description="Integrase catalytic" evidence="18">
    <location>
        <begin position="886"/>
        <end position="1043"/>
    </location>
</feature>
<dbReference type="Pfam" id="PF17919">
    <property type="entry name" value="RT_RNaseH_2"/>
    <property type="match status" value="1"/>
</dbReference>
<keyword evidence="7" id="KW-0540">Nuclease</keyword>
<evidence type="ECO:0000256" key="8">
    <source>
        <dbReference type="ARBA" id="ARBA00022759"/>
    </source>
</evidence>
<dbReference type="AlphaFoldDB" id="A0A5F4WL67"/>
<evidence type="ECO:0000259" key="18">
    <source>
        <dbReference type="PROSITE" id="PS50994"/>
    </source>
</evidence>
<reference evidence="19" key="1">
    <citation type="submission" date="2009-03" db="EMBL/GenBank/DDBJ databases">
        <authorList>
            <person name="Warren W."/>
            <person name="Ye L."/>
            <person name="Minx P."/>
            <person name="Worley K."/>
            <person name="Gibbs R."/>
            <person name="Wilson R.K."/>
        </authorList>
    </citation>
    <scope>NUCLEOTIDE SEQUENCE [LARGE SCALE GENOMIC DNA]</scope>
</reference>
<dbReference type="InterPro" id="IPR043502">
    <property type="entry name" value="DNA/RNA_pol_sf"/>
</dbReference>
<dbReference type="InParanoid" id="A0A5F4WL67"/>
<dbReference type="OMA" id="EECESEY"/>
<dbReference type="Pfam" id="PF00078">
    <property type="entry name" value="RVT_1"/>
    <property type="match status" value="1"/>
</dbReference>
<dbReference type="Pfam" id="PF18697">
    <property type="entry name" value="MLVIN_C"/>
    <property type="match status" value="1"/>
</dbReference>
<evidence type="ECO:0000259" key="15">
    <source>
        <dbReference type="PROSITE" id="PS50175"/>
    </source>
</evidence>
<dbReference type="EC" id="3.1.26.4" evidence="2"/>
<dbReference type="Ensembl" id="ENSCJAT00000113406.2">
    <property type="protein sequence ID" value="ENSCJAP00000078432.2"/>
    <property type="gene ID" value="ENSCJAG00000077800.1"/>
</dbReference>
<dbReference type="PROSITE" id="PS50994">
    <property type="entry name" value="INTEGRASE"/>
    <property type="match status" value="1"/>
</dbReference>
<keyword evidence="10" id="KW-0460">Magnesium</keyword>
<dbReference type="InterPro" id="IPR041577">
    <property type="entry name" value="RT_RNaseH_2"/>
</dbReference>
<dbReference type="InterPro" id="IPR036397">
    <property type="entry name" value="RNaseH_sf"/>
</dbReference>
<evidence type="ECO:0000256" key="1">
    <source>
        <dbReference type="ARBA" id="ARBA00010879"/>
    </source>
</evidence>
<reference evidence="19" key="2">
    <citation type="submission" date="2025-08" db="UniProtKB">
        <authorList>
            <consortium name="Ensembl"/>
        </authorList>
    </citation>
    <scope>IDENTIFICATION</scope>
</reference>
<dbReference type="GO" id="GO:0006310">
    <property type="term" value="P:DNA recombination"/>
    <property type="evidence" value="ECO:0007669"/>
    <property type="project" value="UniProtKB-KW"/>
</dbReference>
<dbReference type="GO" id="GO:0003964">
    <property type="term" value="F:RNA-directed DNA polymerase activity"/>
    <property type="evidence" value="ECO:0007669"/>
    <property type="project" value="UniProtKB-KW"/>
</dbReference>
<dbReference type="Gene3D" id="3.30.70.270">
    <property type="match status" value="2"/>
</dbReference>
<protein>
    <recommendedName>
        <fullName evidence="4">Gag-Pol polyprotein</fullName>
        <ecNumber evidence="3">2.7.7.49</ecNumber>
        <ecNumber evidence="2">3.1.26.4</ecNumber>
    </recommendedName>
</protein>
<evidence type="ECO:0000256" key="4">
    <source>
        <dbReference type="ARBA" id="ARBA00018735"/>
    </source>
</evidence>
<feature type="domain" description="Reverse transcriptase" evidence="16">
    <location>
        <begin position="190"/>
        <end position="378"/>
    </location>
</feature>
<evidence type="ECO:0000313" key="19">
    <source>
        <dbReference type="Ensembl" id="ENSCJAP00000078432.2"/>
    </source>
</evidence>
<dbReference type="Pfam" id="PF00665">
    <property type="entry name" value="rve"/>
    <property type="match status" value="1"/>
</dbReference>
<keyword evidence="8" id="KW-0255">Endonuclease</keyword>
<evidence type="ECO:0000256" key="2">
    <source>
        <dbReference type="ARBA" id="ARBA00012180"/>
    </source>
</evidence>
<dbReference type="PANTHER" id="PTHR41694:SF5">
    <property type="entry name" value="RIBONUCLEASE H"/>
    <property type="match status" value="1"/>
</dbReference>
<dbReference type="GO" id="GO:0004523">
    <property type="term" value="F:RNA-DNA hybrid ribonuclease activity"/>
    <property type="evidence" value="ECO:0007669"/>
    <property type="project" value="UniProtKB-EC"/>
</dbReference>
<evidence type="ECO:0000256" key="9">
    <source>
        <dbReference type="ARBA" id="ARBA00022801"/>
    </source>
</evidence>
<dbReference type="GO" id="GO:0004190">
    <property type="term" value="F:aspartic-type endopeptidase activity"/>
    <property type="evidence" value="ECO:0007669"/>
    <property type="project" value="InterPro"/>
</dbReference>
<dbReference type="InterPro" id="IPR040643">
    <property type="entry name" value="MLVIN_C"/>
</dbReference>
<dbReference type="GeneTree" id="ENSGT00940000160750"/>
<proteinExistence type="inferred from homology"/>
<dbReference type="InterPro" id="IPR000477">
    <property type="entry name" value="RT_dom"/>
</dbReference>
<evidence type="ECO:0000259" key="16">
    <source>
        <dbReference type="PROSITE" id="PS50878"/>
    </source>
</evidence>
<evidence type="ECO:0000256" key="3">
    <source>
        <dbReference type="ARBA" id="ARBA00012493"/>
    </source>
</evidence>
<dbReference type="Pfam" id="PF00077">
    <property type="entry name" value="RVP"/>
    <property type="match status" value="1"/>
</dbReference>
<keyword evidence="13" id="KW-0695">RNA-directed DNA polymerase</keyword>
<comment type="similarity">
    <text evidence="1">Belongs to the beta type-B retroviral polymerase family. HERV class-II K(HML-2) pol subfamily.</text>
</comment>
<dbReference type="GO" id="GO:0006261">
    <property type="term" value="P:DNA-templated DNA replication"/>
    <property type="evidence" value="ECO:0007669"/>
    <property type="project" value="UniProtKB-ARBA"/>
</dbReference>
<dbReference type="InterPro" id="IPR018061">
    <property type="entry name" value="Retropepsins"/>
</dbReference>
<keyword evidence="20" id="KW-1185">Reference proteome</keyword>
<dbReference type="SUPFAM" id="SSF50630">
    <property type="entry name" value="Acid proteases"/>
    <property type="match status" value="1"/>
</dbReference>
<dbReference type="Gene3D" id="3.10.10.10">
    <property type="entry name" value="HIV Type 1 Reverse Transcriptase, subunit A, domain 1"/>
    <property type="match status" value="1"/>
</dbReference>
<dbReference type="Proteomes" id="UP000008225">
    <property type="component" value="Chromosome 9"/>
</dbReference>
<name>A0A5F4WL67_CALJA</name>
<dbReference type="Gene3D" id="3.30.420.10">
    <property type="entry name" value="Ribonuclease H-like superfamily/Ribonuclease H"/>
    <property type="match status" value="2"/>
</dbReference>
<dbReference type="Gene3D" id="1.10.340.70">
    <property type="match status" value="1"/>
</dbReference>
<evidence type="ECO:0000256" key="7">
    <source>
        <dbReference type="ARBA" id="ARBA00022722"/>
    </source>
</evidence>
<keyword evidence="12" id="KW-0229">DNA integration</keyword>
<dbReference type="PANTHER" id="PTHR41694">
    <property type="entry name" value="ENDOGENOUS RETROVIRUS GROUP K MEMBER POL PROTEIN"/>
    <property type="match status" value="1"/>
</dbReference>
<reference evidence="19" key="3">
    <citation type="submission" date="2025-09" db="UniProtKB">
        <authorList>
            <consortium name="Ensembl"/>
        </authorList>
    </citation>
    <scope>IDENTIFICATION</scope>
</reference>
<dbReference type="PROSITE" id="PS00141">
    <property type="entry name" value="ASP_PROTEASE"/>
    <property type="match status" value="1"/>
</dbReference>
<dbReference type="PROSITE" id="PS50175">
    <property type="entry name" value="ASP_PROT_RETROV"/>
    <property type="match status" value="1"/>
</dbReference>
<dbReference type="SUPFAM" id="SSF56672">
    <property type="entry name" value="DNA/RNA polymerases"/>
    <property type="match status" value="1"/>
</dbReference>
<evidence type="ECO:0000256" key="10">
    <source>
        <dbReference type="ARBA" id="ARBA00022842"/>
    </source>
</evidence>
<dbReference type="Bgee" id="ENSCJAG00000064700">
    <property type="expression patterns" value="Expressed in ovary and 6 other cell types or tissues"/>
</dbReference>
<dbReference type="GO" id="GO:0015074">
    <property type="term" value="P:DNA integration"/>
    <property type="evidence" value="ECO:0007669"/>
    <property type="project" value="UniProtKB-KW"/>
</dbReference>
<dbReference type="Gene3D" id="3.10.20.370">
    <property type="match status" value="1"/>
</dbReference>
<dbReference type="InterPro" id="IPR001969">
    <property type="entry name" value="Aspartic_peptidase_AS"/>
</dbReference>
<dbReference type="InterPro" id="IPR002156">
    <property type="entry name" value="RNaseH_domain"/>
</dbReference>
<dbReference type="GO" id="GO:0000731">
    <property type="term" value="P:DNA synthesis involved in DNA repair"/>
    <property type="evidence" value="ECO:0007669"/>
    <property type="project" value="UniProtKB-ARBA"/>
</dbReference>
<evidence type="ECO:0000256" key="6">
    <source>
        <dbReference type="ARBA" id="ARBA00022695"/>
    </source>
</evidence>
<dbReference type="PROSITE" id="PS50878">
    <property type="entry name" value="RT_POL"/>
    <property type="match status" value="1"/>
</dbReference>
<keyword evidence="6" id="KW-0548">Nucleotidyltransferase</keyword>
<evidence type="ECO:0000256" key="11">
    <source>
        <dbReference type="ARBA" id="ARBA00022884"/>
    </source>
</evidence>
<dbReference type="InterPro" id="IPR012337">
    <property type="entry name" value="RNaseH-like_sf"/>
</dbReference>
<keyword evidence="14" id="KW-0233">DNA recombination</keyword>
<dbReference type="GO" id="GO:0035613">
    <property type="term" value="F:RNA stem-loop binding"/>
    <property type="evidence" value="ECO:0007669"/>
    <property type="project" value="TreeGrafter"/>
</dbReference>
<accession>A0A5F4WL67</accession>
<dbReference type="SUPFAM" id="SSF53098">
    <property type="entry name" value="Ribonuclease H-like"/>
    <property type="match status" value="2"/>
</dbReference>
<sequence>GGPGSSTPVTLAEPRVLLQVAGQSISFLLDTGATYSVLPSFPGQTIPSQVSVVGVDGVAHAPRQTPPLTCIYNSVPFSHSFLIIPSCPVPLLGRDILTKLKAHITFPSSPPHLLLVAHHFSSDSDCVSPDIHLPKVHPKVWETDIPVVATHHQPVKIQLQDQSPRFLCRPQFPILKKHRLGLRPIIEKLKCCGLLVPTNSPCNTPILPVRKPSGEYRLVQDLRLVNAAVVPIHPVVPNPYTLLSRIPSNTTFFSVLDLKDAFFTIPLHPDSYFIFAFTWEDPLTDNSCQLTWTVLPQGFRDSPHLFGQALATDLLSCHLAPSVVLQYVDDLLVCSPSQEECTRATTVLLNFLGDKGCRVSRKKAQLITSSVIYLGLQLSPGKKSIIPDRLQALKSLQPPQSATEILSFLGVVGFFRHWVPNFALLAKPLYQAAADTPEGPLTSQGTVTRAFHTLLQTLCASTSLALPNPNLPFHLYTDEKAHIAVGVLTQPVSNTLLPLAYLSKQLSPTEKGWPPCLRALAAAATLTTEALKINLQQPLTVFSPHRLQELVSSQALPHLGPSKIQLLHLLFLENPDISLSHCSALNPATLFPLPTIPTQNHRCLEVIIETQSPQPDLHSTPIQAEATLFVDGSSFLRPGKPRIAGYAIVTPSDVIETHSLPLGTTSQQAELVALTRALRWARDKTVNIYTDSKYAFLIAHSHCMIWKERGFLTTKGTPVINGKLIADLISAIQLPKQVAIIHCRGHQTSKSLVALGNAFADRTARETARTCPPPKEIYFLSHCYKPQYSDSELKLLQQNPGVTFRDGWAFNHNLLILPQAQKTAIIKDIHDSLHIGPKALLHFLLPILHPEGLSSLIHQVHAQCLTCAKTNPQGARHLRQRLHQLRGSLPGQDWQVDFTHMPKHKRFRFLLTIVDTFSGWIEAFPTTSESADTVAAHLIRDIIPRFGLPATIQSDNGPAFVSKVTNAVCTSLGIQWRLHAAYHPQSSGKVERANGLIKEQLTKLSLELKQSLVSLLPLALTRLRARPRGSSQLSPFELLYGRPFLLSTPPPPENSPLSTYLPYFTLLRHLLREHANASIPQTSVIPLNQKTVAPGDSVLIKTLTPKPLSPRWEGPYTVILATPTAIKVAQIPSWVHLSRVKKYPNGSASPRWECVPTGPLSLKLFKT</sequence>
<evidence type="ECO:0000256" key="5">
    <source>
        <dbReference type="ARBA" id="ARBA00022679"/>
    </source>
</evidence>
<keyword evidence="9" id="KW-0378">Hydrolase</keyword>
<dbReference type="InterPro" id="IPR021109">
    <property type="entry name" value="Peptidase_aspartic_dom_sf"/>
</dbReference>
<evidence type="ECO:0000256" key="14">
    <source>
        <dbReference type="ARBA" id="ARBA00023172"/>
    </source>
</evidence>
<dbReference type="GO" id="GO:0006508">
    <property type="term" value="P:proteolysis"/>
    <property type="evidence" value="ECO:0007669"/>
    <property type="project" value="InterPro"/>
</dbReference>
<dbReference type="InterPro" id="IPR001584">
    <property type="entry name" value="Integrase_cat-core"/>
</dbReference>
<keyword evidence="5" id="KW-0808">Transferase</keyword>
<evidence type="ECO:0000256" key="12">
    <source>
        <dbReference type="ARBA" id="ARBA00022908"/>
    </source>
</evidence>
<dbReference type="Gene3D" id="2.40.70.10">
    <property type="entry name" value="Acid Proteases"/>
    <property type="match status" value="1"/>
</dbReference>
<dbReference type="InterPro" id="IPR043128">
    <property type="entry name" value="Rev_trsase/Diguanyl_cyclase"/>
</dbReference>